<keyword evidence="3" id="KW-1185">Reference proteome</keyword>
<feature type="domain" description="FAD/NAD(P)-binding" evidence="1">
    <location>
        <begin position="5"/>
        <end position="303"/>
    </location>
</feature>
<dbReference type="GO" id="GO:0004174">
    <property type="term" value="F:electron-transferring-flavoprotein dehydrogenase activity"/>
    <property type="evidence" value="ECO:0007669"/>
    <property type="project" value="TreeGrafter"/>
</dbReference>
<dbReference type="OrthoDB" id="202203at2759"/>
<organism evidence="2 3">
    <name type="scientific">Pleomassaria siparia CBS 279.74</name>
    <dbReference type="NCBI Taxonomy" id="1314801"/>
    <lineage>
        <taxon>Eukaryota</taxon>
        <taxon>Fungi</taxon>
        <taxon>Dikarya</taxon>
        <taxon>Ascomycota</taxon>
        <taxon>Pezizomycotina</taxon>
        <taxon>Dothideomycetes</taxon>
        <taxon>Pleosporomycetidae</taxon>
        <taxon>Pleosporales</taxon>
        <taxon>Pleomassariaceae</taxon>
        <taxon>Pleomassaria</taxon>
    </lineage>
</organism>
<evidence type="ECO:0000259" key="1">
    <source>
        <dbReference type="Pfam" id="PF07992"/>
    </source>
</evidence>
<proteinExistence type="predicted"/>
<sequence>MSVHEILVLGGNFGGFNVVHHLQRQVLPILKKSAGDTTFHITLVTPNSHFFFKIAAPRALINAELIPEEKIFKPLSEAFKQYKDSVTVVQGKAVGLSSETRTVSVELVGGAGSNELKYDSLFIATGTNSASPLWTLHDDHKITIDALHKLHAALPNAKTVLVSGGGPVGVETSGEIAAAYPTVKVTLVSGGEILSTLKAGNIAKAKKLLADAKVEIVNARVTKTYSEGASTVVELDKGEARTVDIYIDGRGVEKVNSEYIPKTWLDATGRVTTRDSYFRVKGDNQADVSNTYAVGDIVAGSTNTAIELDAQVATAASSFAVDVLKKLGAKAGGSGGLLSFIPGLGGKSLAQKEFKPMKDTIVVPIGPNGGVGQVLGWSLPSFAVKKGKAEKFLLELCEPVVTGTKFAQV</sequence>
<dbReference type="PANTHER" id="PTHR43735">
    <property type="entry name" value="APOPTOSIS-INDUCING FACTOR 1"/>
    <property type="match status" value="1"/>
</dbReference>
<dbReference type="PANTHER" id="PTHR43735:SF25">
    <property type="entry name" value="NAD(P)H DEHYDROGENASE 3"/>
    <property type="match status" value="1"/>
</dbReference>
<reference evidence="2" key="1">
    <citation type="journal article" date="2020" name="Stud. Mycol.">
        <title>101 Dothideomycetes genomes: a test case for predicting lifestyles and emergence of pathogens.</title>
        <authorList>
            <person name="Haridas S."/>
            <person name="Albert R."/>
            <person name="Binder M."/>
            <person name="Bloem J."/>
            <person name="Labutti K."/>
            <person name="Salamov A."/>
            <person name="Andreopoulos B."/>
            <person name="Baker S."/>
            <person name="Barry K."/>
            <person name="Bills G."/>
            <person name="Bluhm B."/>
            <person name="Cannon C."/>
            <person name="Castanera R."/>
            <person name="Culley D."/>
            <person name="Daum C."/>
            <person name="Ezra D."/>
            <person name="Gonzalez J."/>
            <person name="Henrissat B."/>
            <person name="Kuo A."/>
            <person name="Liang C."/>
            <person name="Lipzen A."/>
            <person name="Lutzoni F."/>
            <person name="Magnuson J."/>
            <person name="Mondo S."/>
            <person name="Nolan M."/>
            <person name="Ohm R."/>
            <person name="Pangilinan J."/>
            <person name="Park H.-J."/>
            <person name="Ramirez L."/>
            <person name="Alfaro M."/>
            <person name="Sun H."/>
            <person name="Tritt A."/>
            <person name="Yoshinaga Y."/>
            <person name="Zwiers L.-H."/>
            <person name="Turgeon B."/>
            <person name="Goodwin S."/>
            <person name="Spatafora J."/>
            <person name="Crous P."/>
            <person name="Grigoriev I."/>
        </authorList>
    </citation>
    <scope>NUCLEOTIDE SEQUENCE</scope>
    <source>
        <strain evidence="2">CBS 279.74</strain>
    </source>
</reference>
<dbReference type="GO" id="GO:0050660">
    <property type="term" value="F:flavin adenine dinucleotide binding"/>
    <property type="evidence" value="ECO:0007669"/>
    <property type="project" value="TreeGrafter"/>
</dbReference>
<dbReference type="GO" id="GO:0005737">
    <property type="term" value="C:cytoplasm"/>
    <property type="evidence" value="ECO:0007669"/>
    <property type="project" value="TreeGrafter"/>
</dbReference>
<name>A0A6G1KME7_9PLEO</name>
<dbReference type="Gene3D" id="3.50.50.100">
    <property type="match status" value="1"/>
</dbReference>
<dbReference type="PRINTS" id="PR00368">
    <property type="entry name" value="FADPNR"/>
</dbReference>
<protein>
    <recommendedName>
        <fullName evidence="1">FAD/NAD(P)-binding domain-containing protein</fullName>
    </recommendedName>
</protein>
<dbReference type="SUPFAM" id="SSF51905">
    <property type="entry name" value="FAD/NAD(P)-binding domain"/>
    <property type="match status" value="2"/>
</dbReference>
<dbReference type="Proteomes" id="UP000799428">
    <property type="component" value="Unassembled WGS sequence"/>
</dbReference>
<evidence type="ECO:0000313" key="2">
    <source>
        <dbReference type="EMBL" id="KAF2713980.1"/>
    </source>
</evidence>
<evidence type="ECO:0000313" key="3">
    <source>
        <dbReference type="Proteomes" id="UP000799428"/>
    </source>
</evidence>
<dbReference type="EMBL" id="MU005765">
    <property type="protein sequence ID" value="KAF2713980.1"/>
    <property type="molecule type" value="Genomic_DNA"/>
</dbReference>
<accession>A0A6G1KME7</accession>
<dbReference type="Pfam" id="PF07992">
    <property type="entry name" value="Pyr_redox_2"/>
    <property type="match status" value="1"/>
</dbReference>
<gene>
    <name evidence="2" type="ORF">K504DRAFT_479547</name>
</gene>
<dbReference type="PRINTS" id="PR00411">
    <property type="entry name" value="PNDRDTASEI"/>
</dbReference>
<dbReference type="InterPro" id="IPR023753">
    <property type="entry name" value="FAD/NAD-binding_dom"/>
</dbReference>
<dbReference type="AlphaFoldDB" id="A0A6G1KME7"/>
<dbReference type="InterPro" id="IPR036188">
    <property type="entry name" value="FAD/NAD-bd_sf"/>
</dbReference>